<dbReference type="GO" id="GO:0016020">
    <property type="term" value="C:membrane"/>
    <property type="evidence" value="ECO:0007669"/>
    <property type="project" value="InterPro"/>
</dbReference>
<dbReference type="OrthoDB" id="9812349at2"/>
<accession>A0A3A1Y5H8</accession>
<feature type="transmembrane region" description="Helical" evidence="1">
    <location>
        <begin position="35"/>
        <end position="57"/>
    </location>
</feature>
<name>A0A3A1Y5H8_9GAMM</name>
<dbReference type="Pfam" id="PF05656">
    <property type="entry name" value="DUF805"/>
    <property type="match status" value="1"/>
</dbReference>
<keyword evidence="1" id="KW-1133">Transmembrane helix</keyword>
<dbReference type="RefSeq" id="WP_119497781.1">
    <property type="nucleotide sequence ID" value="NZ_NRJH01000068.1"/>
</dbReference>
<evidence type="ECO:0000313" key="3">
    <source>
        <dbReference type="Proteomes" id="UP000266258"/>
    </source>
</evidence>
<reference evidence="2 3" key="1">
    <citation type="submission" date="2017-08" db="EMBL/GenBank/DDBJ databases">
        <title>Reclassification of Bisgaard taxon 37 and 44.</title>
        <authorList>
            <person name="Christensen H."/>
        </authorList>
    </citation>
    <scope>NUCLEOTIDE SEQUENCE [LARGE SCALE GENOMIC DNA]</scope>
    <source>
        <strain evidence="2 3">B96_4</strain>
    </source>
</reference>
<dbReference type="EMBL" id="NRJH01000068">
    <property type="protein sequence ID" value="RIY31437.1"/>
    <property type="molecule type" value="Genomic_DNA"/>
</dbReference>
<keyword evidence="1" id="KW-0812">Transmembrane</keyword>
<comment type="caution">
    <text evidence="2">The sequence shown here is derived from an EMBL/GenBank/DDBJ whole genome shotgun (WGS) entry which is preliminary data.</text>
</comment>
<keyword evidence="3" id="KW-1185">Reference proteome</keyword>
<proteinExistence type="predicted"/>
<gene>
    <name evidence="2" type="ORF">CJP74_07280</name>
</gene>
<dbReference type="Proteomes" id="UP000266258">
    <property type="component" value="Unassembled WGS sequence"/>
</dbReference>
<dbReference type="AlphaFoldDB" id="A0A3A1Y5H8"/>
<evidence type="ECO:0000313" key="2">
    <source>
        <dbReference type="EMBL" id="RIY31437.1"/>
    </source>
</evidence>
<protein>
    <recommendedName>
        <fullName evidence="4">DUF805 domain-containing protein</fullName>
    </recommendedName>
</protein>
<keyword evidence="1" id="KW-0472">Membrane</keyword>
<sequence>MAQTNLSFVDTIKLQFALKFKTDYRENRLSFFYRLLAYGILFPILLSIVFGILGLAVVHDKDSVLSLIYGGLFAITFLVYGFFALAITITSTVRRLHDLGLSGLVLLWVFLASLALSLIAIGPLVMVGFNLYLLFADTKREQHKFSHLPNPFLV</sequence>
<feature type="transmembrane region" description="Helical" evidence="1">
    <location>
        <begin position="64"/>
        <end position="87"/>
    </location>
</feature>
<feature type="transmembrane region" description="Helical" evidence="1">
    <location>
        <begin position="107"/>
        <end position="135"/>
    </location>
</feature>
<organism evidence="2 3">
    <name type="scientific">Psittacicella melopsittaci</name>
    <dbReference type="NCBI Taxonomy" id="2028576"/>
    <lineage>
        <taxon>Bacteria</taxon>
        <taxon>Pseudomonadati</taxon>
        <taxon>Pseudomonadota</taxon>
        <taxon>Gammaproteobacteria</taxon>
        <taxon>Pasteurellales</taxon>
        <taxon>Psittacicellaceae</taxon>
        <taxon>Psittacicella</taxon>
    </lineage>
</organism>
<dbReference type="InterPro" id="IPR008523">
    <property type="entry name" value="DUF805"/>
</dbReference>
<evidence type="ECO:0008006" key="4">
    <source>
        <dbReference type="Google" id="ProtNLM"/>
    </source>
</evidence>
<evidence type="ECO:0000256" key="1">
    <source>
        <dbReference type="SAM" id="Phobius"/>
    </source>
</evidence>